<accession>A0A0D0CRN1</accession>
<keyword evidence="4" id="KW-1185">Reference proteome</keyword>
<dbReference type="EMBL" id="KN834786">
    <property type="protein sequence ID" value="KIK58288.1"/>
    <property type="molecule type" value="Genomic_DNA"/>
</dbReference>
<dbReference type="Proteomes" id="UP000053593">
    <property type="component" value="Unassembled WGS sequence"/>
</dbReference>
<name>A0A0D0CRN1_9AGAR</name>
<reference evidence="3 4" key="1">
    <citation type="submission" date="2014-04" db="EMBL/GenBank/DDBJ databases">
        <title>Evolutionary Origins and Diversification of the Mycorrhizal Mutualists.</title>
        <authorList>
            <consortium name="DOE Joint Genome Institute"/>
            <consortium name="Mycorrhizal Genomics Consortium"/>
            <person name="Kohler A."/>
            <person name="Kuo A."/>
            <person name="Nagy L.G."/>
            <person name="Floudas D."/>
            <person name="Copeland A."/>
            <person name="Barry K.W."/>
            <person name="Cichocki N."/>
            <person name="Veneault-Fourrey C."/>
            <person name="LaButti K."/>
            <person name="Lindquist E.A."/>
            <person name="Lipzen A."/>
            <person name="Lundell T."/>
            <person name="Morin E."/>
            <person name="Murat C."/>
            <person name="Riley R."/>
            <person name="Ohm R."/>
            <person name="Sun H."/>
            <person name="Tunlid A."/>
            <person name="Henrissat B."/>
            <person name="Grigoriev I.V."/>
            <person name="Hibbett D.S."/>
            <person name="Martin F."/>
        </authorList>
    </citation>
    <scope>NUCLEOTIDE SEQUENCE [LARGE SCALE GENOMIC DNA]</scope>
    <source>
        <strain evidence="3 4">FD-317 M1</strain>
    </source>
</reference>
<keyword evidence="1" id="KW-0479">Metal-binding</keyword>
<dbReference type="InterPro" id="IPR018527">
    <property type="entry name" value="Rubredoxin_Fe_BS"/>
</dbReference>
<gene>
    <name evidence="3" type="ORF">GYMLUDRAFT_262602</name>
</gene>
<evidence type="ECO:0000313" key="3">
    <source>
        <dbReference type="EMBL" id="KIK58288.1"/>
    </source>
</evidence>
<evidence type="ECO:0000256" key="1">
    <source>
        <dbReference type="ARBA" id="ARBA00022723"/>
    </source>
</evidence>
<evidence type="ECO:0000313" key="4">
    <source>
        <dbReference type="Proteomes" id="UP000053593"/>
    </source>
</evidence>
<dbReference type="PROSITE" id="PS00202">
    <property type="entry name" value="RUBREDOXIN"/>
    <property type="match status" value="1"/>
</dbReference>
<organism evidence="3 4">
    <name type="scientific">Collybiopsis luxurians FD-317 M1</name>
    <dbReference type="NCBI Taxonomy" id="944289"/>
    <lineage>
        <taxon>Eukaryota</taxon>
        <taxon>Fungi</taxon>
        <taxon>Dikarya</taxon>
        <taxon>Basidiomycota</taxon>
        <taxon>Agaricomycotina</taxon>
        <taxon>Agaricomycetes</taxon>
        <taxon>Agaricomycetidae</taxon>
        <taxon>Agaricales</taxon>
        <taxon>Marasmiineae</taxon>
        <taxon>Omphalotaceae</taxon>
        <taxon>Collybiopsis</taxon>
        <taxon>Collybiopsis luxurians</taxon>
    </lineage>
</organism>
<dbReference type="OrthoDB" id="3044636at2759"/>
<dbReference type="GO" id="GO:0046872">
    <property type="term" value="F:metal ion binding"/>
    <property type="evidence" value="ECO:0007669"/>
    <property type="project" value="UniProtKB-KW"/>
</dbReference>
<sequence>MGWVEVKIGPRLSQITQITQAIYAHRQLPVPAPIDHWWHSPQIKYLVQNPNAPEPEICIINLGEGEPDCPSMSTHFMINLNMMRVTDKFSGQKFPAPNEIRNLLGEIRDYAVQEYRREKEAGEQFTRKEQERREAELRKERADISAFHQKLVENHVISQAEIDNVVAGQTKPNFCPVCVATHQAHQKPPPSLVKCIGCKSYLCLTTNCKAHELDDAKRCLQHPNEVYCKECILVPIEGSSTPEPRLRSCPDEECGNWMCKQDWKWCLGEPVDSAEAIGAEELEESKEDQPQVKKRKKEPQPRHDRRLAPCSSCLKFEDSGVGWTQCKSGRCWNKSGLVCPDCSPDGGEQCIKEHVWICDLCVMGSLPPVWQCPSCGSWFCDKCKRIERCHGCGESQFCQDCVTATREGEEVGKSTSGPYDVELYHACSFDACDLRLCEACRDKGDEVVECGSCSEHFCDDHIEDRCGACGLPLCSSCARRECSCGGMGAGQLEQVAMEIMYGSEYDPEWF</sequence>
<proteinExistence type="predicted"/>
<dbReference type="AlphaFoldDB" id="A0A0D0CRN1"/>
<dbReference type="HOGENOM" id="CLU_534238_0_0_1"/>
<protein>
    <submittedName>
        <fullName evidence="3">Uncharacterized protein</fullName>
    </submittedName>
</protein>
<feature type="region of interest" description="Disordered" evidence="2">
    <location>
        <begin position="280"/>
        <end position="306"/>
    </location>
</feature>
<evidence type="ECO:0000256" key="2">
    <source>
        <dbReference type="SAM" id="MobiDB-lite"/>
    </source>
</evidence>